<dbReference type="PANTHER" id="PTHR30386">
    <property type="entry name" value="MEMBRANE FUSION SUBUNIT OF EMRAB-TOLC MULTIDRUG EFFLUX PUMP"/>
    <property type="match status" value="1"/>
</dbReference>
<dbReference type="SUPFAM" id="SSF111369">
    <property type="entry name" value="HlyD-like secretion proteins"/>
    <property type="match status" value="1"/>
</dbReference>
<evidence type="ECO:0000259" key="12">
    <source>
        <dbReference type="Pfam" id="PF26002"/>
    </source>
</evidence>
<keyword evidence="7 9" id="KW-1133">Transmembrane helix</keyword>
<evidence type="ECO:0000256" key="1">
    <source>
        <dbReference type="ARBA" id="ARBA00004377"/>
    </source>
</evidence>
<keyword evidence="3 9" id="KW-0813">Transport</keyword>
<evidence type="ECO:0000256" key="6">
    <source>
        <dbReference type="ARBA" id="ARBA00022692"/>
    </source>
</evidence>
<evidence type="ECO:0000256" key="10">
    <source>
        <dbReference type="SAM" id="Coils"/>
    </source>
</evidence>
<dbReference type="InterPro" id="IPR058781">
    <property type="entry name" value="HH_AprE-like"/>
</dbReference>
<evidence type="ECO:0000259" key="11">
    <source>
        <dbReference type="Pfam" id="PF25994"/>
    </source>
</evidence>
<keyword evidence="10" id="KW-0175">Coiled coil</keyword>
<name>A0AAE9ZGD5_9PROT</name>
<organism evidence="13 14">
    <name type="scientific">Hyphococcus flavus</name>
    <dbReference type="NCBI Taxonomy" id="1866326"/>
    <lineage>
        <taxon>Bacteria</taxon>
        <taxon>Pseudomonadati</taxon>
        <taxon>Pseudomonadota</taxon>
        <taxon>Alphaproteobacteria</taxon>
        <taxon>Parvularculales</taxon>
        <taxon>Parvularculaceae</taxon>
        <taxon>Hyphococcus</taxon>
    </lineage>
</organism>
<dbReference type="PRINTS" id="PR01490">
    <property type="entry name" value="RTXTOXIND"/>
</dbReference>
<dbReference type="Gene3D" id="2.40.30.170">
    <property type="match status" value="1"/>
</dbReference>
<evidence type="ECO:0000313" key="14">
    <source>
        <dbReference type="Proteomes" id="UP001214043"/>
    </source>
</evidence>
<feature type="transmembrane region" description="Helical" evidence="9">
    <location>
        <begin position="12"/>
        <end position="36"/>
    </location>
</feature>
<dbReference type="InterPro" id="IPR058982">
    <property type="entry name" value="Beta-barrel_AprE"/>
</dbReference>
<dbReference type="RefSeq" id="WP_274494386.1">
    <property type="nucleotide sequence ID" value="NZ_CP118166.1"/>
</dbReference>
<evidence type="ECO:0000313" key="13">
    <source>
        <dbReference type="EMBL" id="WDI32463.1"/>
    </source>
</evidence>
<dbReference type="PANTHER" id="PTHR30386:SF17">
    <property type="entry name" value="ALKALINE PROTEASE SECRETION PROTEIN APRE"/>
    <property type="match status" value="1"/>
</dbReference>
<evidence type="ECO:0000256" key="3">
    <source>
        <dbReference type="ARBA" id="ARBA00022448"/>
    </source>
</evidence>
<evidence type="ECO:0000256" key="5">
    <source>
        <dbReference type="ARBA" id="ARBA00022519"/>
    </source>
</evidence>
<dbReference type="NCBIfam" id="TIGR01843">
    <property type="entry name" value="type_I_hlyD"/>
    <property type="match status" value="1"/>
</dbReference>
<dbReference type="EMBL" id="CP118166">
    <property type="protein sequence ID" value="WDI32463.1"/>
    <property type="molecule type" value="Genomic_DNA"/>
</dbReference>
<evidence type="ECO:0000256" key="4">
    <source>
        <dbReference type="ARBA" id="ARBA00022475"/>
    </source>
</evidence>
<evidence type="ECO:0000256" key="2">
    <source>
        <dbReference type="ARBA" id="ARBA00009477"/>
    </source>
</evidence>
<keyword evidence="14" id="KW-1185">Reference proteome</keyword>
<comment type="similarity">
    <text evidence="2 9">Belongs to the membrane fusion protein (MFP) (TC 8.A.1) family.</text>
</comment>
<dbReference type="GO" id="GO:0015031">
    <property type="term" value="P:protein transport"/>
    <property type="evidence" value="ECO:0007669"/>
    <property type="project" value="InterPro"/>
</dbReference>
<feature type="domain" description="AprE-like long alpha-helical hairpin" evidence="11">
    <location>
        <begin position="92"/>
        <end position="280"/>
    </location>
</feature>
<evidence type="ECO:0000256" key="8">
    <source>
        <dbReference type="ARBA" id="ARBA00023136"/>
    </source>
</evidence>
<dbReference type="AlphaFoldDB" id="A0AAE9ZGD5"/>
<dbReference type="Pfam" id="PF26002">
    <property type="entry name" value="Beta-barrel_AprE"/>
    <property type="match status" value="1"/>
</dbReference>
<dbReference type="KEGG" id="hfl:PUV54_04550"/>
<feature type="domain" description="AprE-like beta-barrel" evidence="12">
    <location>
        <begin position="324"/>
        <end position="414"/>
    </location>
</feature>
<dbReference type="InterPro" id="IPR050739">
    <property type="entry name" value="MFP"/>
</dbReference>
<dbReference type="InterPro" id="IPR010129">
    <property type="entry name" value="T1SS_HlyD"/>
</dbReference>
<feature type="coiled-coil region" evidence="10">
    <location>
        <begin position="159"/>
        <end position="193"/>
    </location>
</feature>
<dbReference type="GO" id="GO:0005886">
    <property type="term" value="C:plasma membrane"/>
    <property type="evidence" value="ECO:0007669"/>
    <property type="project" value="UniProtKB-SubCell"/>
</dbReference>
<reference evidence="13" key="1">
    <citation type="submission" date="2023-02" db="EMBL/GenBank/DDBJ databases">
        <title>Genome sequence of Hyphococcus flavus.</title>
        <authorList>
            <person name="Rong J.-C."/>
            <person name="Zhao Q."/>
            <person name="Yi M."/>
            <person name="Wu J.-Y."/>
        </authorList>
    </citation>
    <scope>NUCLEOTIDE SEQUENCE</scope>
    <source>
        <strain evidence="13">MCCC 1K03223</strain>
    </source>
</reference>
<gene>
    <name evidence="13" type="ORF">PUV54_04550</name>
</gene>
<keyword evidence="5 9" id="KW-0997">Cell inner membrane</keyword>
<evidence type="ECO:0000256" key="7">
    <source>
        <dbReference type="ARBA" id="ARBA00022989"/>
    </source>
</evidence>
<protein>
    <recommendedName>
        <fullName evidence="9">Membrane fusion protein (MFP) family protein</fullName>
    </recommendedName>
</protein>
<feature type="coiled-coil region" evidence="10">
    <location>
        <begin position="232"/>
        <end position="288"/>
    </location>
</feature>
<proteinExistence type="inferred from homology"/>
<keyword evidence="8 9" id="KW-0472">Membrane</keyword>
<keyword evidence="6 9" id="KW-0812">Transmembrane</keyword>
<sequence>MNEAVTARPASASFFIKLGIGVIAALFGGSLLWSIAAPIDGAVIASGQIVVETNRKAVQHLEGGVIDEILVQEGDFVEAGRVVARLEDTVQSANLALIDSQLTELYARRARLETERDGAASLIEPRGVEVVLNSTAFQSKLVGQRQLLEARQSTRLTQINLLQERVVQQNERIRGLEAQISSLRDQRSLIEEELAGVRELHEQGYAPKTRVRELERASRRLEGERGALRAGVAEATSIIAEAKLEIERLRETGREEAISELRDVEVSISELEERRVTAEEALRRTEVRAPQAGRVIGLSVHTEGGVIAPGDGLMEIVPFGDKLQVAARVAPQDVDKVQAGQETLVRFSAFGARATPEATGQVKTVSADSFVDEPTGASYYLVLVDIPQGEDLENLLNGAALVPGMPVEAFIRTGSRPAISYFLKPLTDSLARSMRED</sequence>
<dbReference type="Pfam" id="PF25994">
    <property type="entry name" value="HH_AprE"/>
    <property type="match status" value="1"/>
</dbReference>
<evidence type="ECO:0000256" key="9">
    <source>
        <dbReference type="RuleBase" id="RU365093"/>
    </source>
</evidence>
<accession>A0AAE9ZGD5</accession>
<dbReference type="Proteomes" id="UP001214043">
    <property type="component" value="Chromosome"/>
</dbReference>
<comment type="subcellular location">
    <subcellularLocation>
        <location evidence="1 9">Cell inner membrane</location>
        <topology evidence="1 9">Single-pass membrane protein</topology>
    </subcellularLocation>
</comment>
<dbReference type="Gene3D" id="2.40.50.100">
    <property type="match status" value="1"/>
</dbReference>
<keyword evidence="4 9" id="KW-1003">Cell membrane</keyword>